<dbReference type="PATRIC" id="fig|132476.4.peg.4711"/>
<dbReference type="PANTHER" id="PTHR37841">
    <property type="entry name" value="GLR2918 PROTEIN"/>
    <property type="match status" value="1"/>
</dbReference>
<dbReference type="InterPro" id="IPR032774">
    <property type="entry name" value="WG_beta_rep"/>
</dbReference>
<proteinExistence type="predicted"/>
<dbReference type="EMBL" id="JZXC01000004">
    <property type="protein sequence ID" value="KKA08787.1"/>
    <property type="molecule type" value="Genomic_DNA"/>
</dbReference>
<dbReference type="Proteomes" id="UP000033662">
    <property type="component" value="Unassembled WGS sequence"/>
</dbReference>
<evidence type="ECO:0000313" key="1">
    <source>
        <dbReference type="EMBL" id="KKA08787.1"/>
    </source>
</evidence>
<gene>
    <name evidence="1" type="ORF">VP02_06220</name>
</gene>
<dbReference type="AlphaFoldDB" id="A0A0F4XSC2"/>
<sequence length="717" mass="79428">MNFTQPRLRLLSILSVTLLVVGGASYTLFRHSGAPVDEGFAAEQLNEGGMEDIGTLALPEVEKRLNYLIQDTGETLRSLELLSDAQLSLSIETTEPAHEQPLQYEPLFVPFTSAQLKAELASIQGLRFAQRLFADGSEVRLDTSNLDPLWKRAATPDEPAAEQYLPQRLRFRDGSEKTFVEFKAPPKVEPDDMIASHDAFALTVNKPLASLDLTVAYRSYPAFRKVVLDKDHPKVTLDDGQSFQLTALGDGSASVRLSTPKMSTFVVQGLDDAGKALYSNGNNSRAFPSDSDIAALHDYYKALLQTKDDLKQLKTGQAVQQQLERFTEALAAQVGPLKNTEVDYQFEATPQRIVIHVLDPMEDNSVEFSQVDNVLAQQARYIALDRRAERYGFIDQAGQWLIKPRWVQVQDSQMADTYTLFSPEKSSDPDSDWQPLRSQLAYFPAGSNKLVDLPFENIAEALSNGLLLVERETNGPYGLYDAKGHRFVLPMKFVNPTVTGNVFIARLGKRTDVMEGLYGAYTLGGKEILPAQFSGIEHSEGLLYASSADRSRQDVFDLDGKRINLQGDNAIGRFVGQQPLLVQDTKSRKFAFIDRQGARLAIKLPYDEVTPFSNGMAVGGRDGSYGAIDLAGRLQVPLDYNQINAFQTRYAAAIRAGGGSGLVLISQNNKVIKELGSYTSMKVPDNGNEARYYVRDPNNDDEYLVYDADGNLVKKEQ</sequence>
<dbReference type="PANTHER" id="PTHR37841:SF1">
    <property type="entry name" value="DUF3298 DOMAIN-CONTAINING PROTEIN"/>
    <property type="match status" value="1"/>
</dbReference>
<dbReference type="OrthoDB" id="5380961at2"/>
<accession>A0A0F4XSC2</accession>
<organism evidence="1 2">
    <name type="scientific">Pseudomonas kilonensis</name>
    <dbReference type="NCBI Taxonomy" id="132476"/>
    <lineage>
        <taxon>Bacteria</taxon>
        <taxon>Pseudomonadati</taxon>
        <taxon>Pseudomonadota</taxon>
        <taxon>Gammaproteobacteria</taxon>
        <taxon>Pseudomonadales</taxon>
        <taxon>Pseudomonadaceae</taxon>
        <taxon>Pseudomonas</taxon>
    </lineage>
</organism>
<dbReference type="Pfam" id="PF14903">
    <property type="entry name" value="WG_beta_rep"/>
    <property type="match status" value="2"/>
</dbReference>
<protein>
    <submittedName>
        <fullName evidence="1">KWG repeat protein</fullName>
    </submittedName>
</protein>
<name>A0A0F4XSC2_9PSED</name>
<reference evidence="1 2" key="1">
    <citation type="submission" date="2015-03" db="EMBL/GenBank/DDBJ databases">
        <title>Pseudomonas fluorescens 1855-344 Genome sequencing and assembly.</title>
        <authorList>
            <person name="Eng W.W.H."/>
            <person name="Gan H.M."/>
            <person name="Savka M.A."/>
        </authorList>
    </citation>
    <scope>NUCLEOTIDE SEQUENCE [LARGE SCALE GENOMIC DNA]</scope>
    <source>
        <strain evidence="1 2">1855-344</strain>
    </source>
</reference>
<comment type="caution">
    <text evidence="1">The sequence shown here is derived from an EMBL/GenBank/DDBJ whole genome shotgun (WGS) entry which is preliminary data.</text>
</comment>
<evidence type="ECO:0000313" key="2">
    <source>
        <dbReference type="Proteomes" id="UP000033662"/>
    </source>
</evidence>